<feature type="region of interest" description="Disordered" evidence="6">
    <location>
        <begin position="1"/>
        <end position="31"/>
    </location>
</feature>
<dbReference type="EMBL" id="FOLB01000010">
    <property type="protein sequence ID" value="SFC72990.1"/>
    <property type="molecule type" value="Genomic_DNA"/>
</dbReference>
<evidence type="ECO:0000256" key="7">
    <source>
        <dbReference type="SAM" id="Phobius"/>
    </source>
</evidence>
<feature type="domain" description="Phage shock protein PspC N-terminal" evidence="8">
    <location>
        <begin position="45"/>
        <end position="97"/>
    </location>
</feature>
<reference evidence="9 10" key="1">
    <citation type="submission" date="2016-10" db="EMBL/GenBank/DDBJ databases">
        <authorList>
            <person name="de Groot N.N."/>
        </authorList>
    </citation>
    <scope>NUCLEOTIDE SEQUENCE [LARGE SCALE GENOMIC DNA]</scope>
    <source>
        <strain evidence="9 10">CGMCC 1.7056</strain>
    </source>
</reference>
<evidence type="ECO:0000313" key="9">
    <source>
        <dbReference type="EMBL" id="SFC72990.1"/>
    </source>
</evidence>
<feature type="transmembrane region" description="Helical" evidence="7">
    <location>
        <begin position="244"/>
        <end position="268"/>
    </location>
</feature>
<dbReference type="Proteomes" id="UP000198832">
    <property type="component" value="Unassembled WGS sequence"/>
</dbReference>
<evidence type="ECO:0000256" key="1">
    <source>
        <dbReference type="ARBA" id="ARBA00004162"/>
    </source>
</evidence>
<keyword evidence="5 7" id="KW-0472">Membrane</keyword>
<dbReference type="InterPro" id="IPR052027">
    <property type="entry name" value="PspC"/>
</dbReference>
<feature type="compositionally biased region" description="Low complexity" evidence="6">
    <location>
        <begin position="183"/>
        <end position="206"/>
    </location>
</feature>
<feature type="transmembrane region" description="Helical" evidence="7">
    <location>
        <begin position="67"/>
        <end position="93"/>
    </location>
</feature>
<dbReference type="OrthoDB" id="7359894at2"/>
<gene>
    <name evidence="9" type="ORF">SAMN04487968_11081</name>
</gene>
<dbReference type="RefSeq" id="WP_091124908.1">
    <property type="nucleotide sequence ID" value="NZ_FOLB01000010.1"/>
</dbReference>
<evidence type="ECO:0000313" key="10">
    <source>
        <dbReference type="Proteomes" id="UP000198832"/>
    </source>
</evidence>
<accession>A0A1I1LU46</accession>
<dbReference type="STRING" id="574651.SAMN04487968_11081"/>
<sequence length="455" mass="46442">MSTTDSPPPPPPPPAGPPPAGPSGPRISSHEARDLGGLRRTVKASPEGRHVAGVAGGLARHFDIDPVIVRVLLVILVFFGGAGLLLYGACWVLVPEEGDDRAMIQLDDRNRSLALYVAGGLAALAVLGDTVGRFDFPWPLAVIALIVLVLVSKRDQLRAGRRPAGPVAPPAYGPVNGPGHGPAYGPAAPGAPTDGAADPPVAAAPYGSSAQAPGTATWEAPPTYVAPTYPTYVPQPNPRRRGPILFWFTLALIALSLGTLGIIDAAGASVADSAYPAVAVGITGAMLVLGAFWGRAGGLILVGLLATVGLIGATASQEFDNDDHRIHAAPTSAAAVHDDYDVHTGELVLDLTGISDPAALDGRTITVTGGIGKLSVVVPDDWAVHADTDVGVGSSRVLDSGEDGGIGISRSGGQSGAVGAPEVRFDVHLGVGAIQVMRESDFPWPDDDFSGWSTR</sequence>
<evidence type="ECO:0000256" key="3">
    <source>
        <dbReference type="ARBA" id="ARBA00022692"/>
    </source>
</evidence>
<dbReference type="AlphaFoldDB" id="A0A1I1LU46"/>
<feature type="transmembrane region" description="Helical" evidence="7">
    <location>
        <begin position="113"/>
        <end position="130"/>
    </location>
</feature>
<keyword evidence="10" id="KW-1185">Reference proteome</keyword>
<comment type="subcellular location">
    <subcellularLocation>
        <location evidence="1">Cell membrane</location>
        <topology evidence="1">Single-pass membrane protein</topology>
    </subcellularLocation>
</comment>
<evidence type="ECO:0000259" key="8">
    <source>
        <dbReference type="Pfam" id="PF04024"/>
    </source>
</evidence>
<evidence type="ECO:0000256" key="6">
    <source>
        <dbReference type="SAM" id="MobiDB-lite"/>
    </source>
</evidence>
<evidence type="ECO:0000256" key="2">
    <source>
        <dbReference type="ARBA" id="ARBA00022475"/>
    </source>
</evidence>
<evidence type="ECO:0000256" key="5">
    <source>
        <dbReference type="ARBA" id="ARBA00023136"/>
    </source>
</evidence>
<dbReference type="InterPro" id="IPR007168">
    <property type="entry name" value="Phageshock_PspC_N"/>
</dbReference>
<keyword evidence="4 7" id="KW-1133">Transmembrane helix</keyword>
<feature type="transmembrane region" description="Helical" evidence="7">
    <location>
        <begin position="299"/>
        <end position="316"/>
    </location>
</feature>
<feature type="transmembrane region" description="Helical" evidence="7">
    <location>
        <begin position="274"/>
        <end position="292"/>
    </location>
</feature>
<proteinExistence type="predicted"/>
<dbReference type="GO" id="GO:0005886">
    <property type="term" value="C:plasma membrane"/>
    <property type="evidence" value="ECO:0007669"/>
    <property type="project" value="UniProtKB-SubCell"/>
</dbReference>
<feature type="transmembrane region" description="Helical" evidence="7">
    <location>
        <begin position="136"/>
        <end position="152"/>
    </location>
</feature>
<keyword evidence="2" id="KW-1003">Cell membrane</keyword>
<protein>
    <submittedName>
        <fullName evidence="9">Phage shock protein C (PspC) family protein</fullName>
    </submittedName>
</protein>
<organism evidence="9 10">
    <name type="scientific">Nocardioides terrae</name>
    <dbReference type="NCBI Taxonomy" id="574651"/>
    <lineage>
        <taxon>Bacteria</taxon>
        <taxon>Bacillati</taxon>
        <taxon>Actinomycetota</taxon>
        <taxon>Actinomycetes</taxon>
        <taxon>Propionibacteriales</taxon>
        <taxon>Nocardioidaceae</taxon>
        <taxon>Nocardioides</taxon>
    </lineage>
</organism>
<feature type="compositionally biased region" description="Pro residues" evidence="6">
    <location>
        <begin position="1"/>
        <end position="22"/>
    </location>
</feature>
<dbReference type="Pfam" id="PF04024">
    <property type="entry name" value="PspC"/>
    <property type="match status" value="1"/>
</dbReference>
<keyword evidence="3 7" id="KW-0812">Transmembrane</keyword>
<dbReference type="PANTHER" id="PTHR33885:SF3">
    <property type="entry name" value="PHAGE SHOCK PROTEIN C"/>
    <property type="match status" value="1"/>
</dbReference>
<dbReference type="PANTHER" id="PTHR33885">
    <property type="entry name" value="PHAGE SHOCK PROTEIN C"/>
    <property type="match status" value="1"/>
</dbReference>
<feature type="region of interest" description="Disordered" evidence="6">
    <location>
        <begin position="160"/>
        <end position="206"/>
    </location>
</feature>
<evidence type="ECO:0000256" key="4">
    <source>
        <dbReference type="ARBA" id="ARBA00022989"/>
    </source>
</evidence>
<name>A0A1I1LU46_9ACTN</name>